<dbReference type="OrthoDB" id="10538409at2759"/>
<dbReference type="Proteomes" id="UP000054018">
    <property type="component" value="Unassembled WGS sequence"/>
</dbReference>
<evidence type="ECO:0000313" key="2">
    <source>
        <dbReference type="EMBL" id="KIK20607.1"/>
    </source>
</evidence>
<keyword evidence="3" id="KW-1185">Reference proteome</keyword>
<protein>
    <submittedName>
        <fullName evidence="2">Uncharacterized protein</fullName>
    </submittedName>
</protein>
<dbReference type="AlphaFoldDB" id="A0A0C9ZDS4"/>
<gene>
    <name evidence="2" type="ORF">PISMIDRAFT_24170</name>
</gene>
<name>A0A0C9ZDS4_9AGAM</name>
<evidence type="ECO:0000313" key="3">
    <source>
        <dbReference type="Proteomes" id="UP000054018"/>
    </source>
</evidence>
<dbReference type="EMBL" id="KN833762">
    <property type="protein sequence ID" value="KIK20607.1"/>
    <property type="molecule type" value="Genomic_DNA"/>
</dbReference>
<reference evidence="3" key="2">
    <citation type="submission" date="2015-01" db="EMBL/GenBank/DDBJ databases">
        <title>Evolutionary Origins and Diversification of the Mycorrhizal Mutualists.</title>
        <authorList>
            <consortium name="DOE Joint Genome Institute"/>
            <consortium name="Mycorrhizal Genomics Consortium"/>
            <person name="Kohler A."/>
            <person name="Kuo A."/>
            <person name="Nagy L.G."/>
            <person name="Floudas D."/>
            <person name="Copeland A."/>
            <person name="Barry K.W."/>
            <person name="Cichocki N."/>
            <person name="Veneault-Fourrey C."/>
            <person name="LaButti K."/>
            <person name="Lindquist E.A."/>
            <person name="Lipzen A."/>
            <person name="Lundell T."/>
            <person name="Morin E."/>
            <person name="Murat C."/>
            <person name="Riley R."/>
            <person name="Ohm R."/>
            <person name="Sun H."/>
            <person name="Tunlid A."/>
            <person name="Henrissat B."/>
            <person name="Grigoriev I.V."/>
            <person name="Hibbett D.S."/>
            <person name="Martin F."/>
        </authorList>
    </citation>
    <scope>NUCLEOTIDE SEQUENCE [LARGE SCALE GENOMIC DNA]</scope>
    <source>
        <strain evidence="3">441</strain>
    </source>
</reference>
<feature type="region of interest" description="Disordered" evidence="1">
    <location>
        <begin position="73"/>
        <end position="93"/>
    </location>
</feature>
<feature type="compositionally biased region" description="Basic and acidic residues" evidence="1">
    <location>
        <begin position="8"/>
        <end position="19"/>
    </location>
</feature>
<dbReference type="HOGENOM" id="CLU_1504046_0_0_1"/>
<proteinExistence type="predicted"/>
<organism evidence="2 3">
    <name type="scientific">Pisolithus microcarpus 441</name>
    <dbReference type="NCBI Taxonomy" id="765257"/>
    <lineage>
        <taxon>Eukaryota</taxon>
        <taxon>Fungi</taxon>
        <taxon>Dikarya</taxon>
        <taxon>Basidiomycota</taxon>
        <taxon>Agaricomycotina</taxon>
        <taxon>Agaricomycetes</taxon>
        <taxon>Agaricomycetidae</taxon>
        <taxon>Boletales</taxon>
        <taxon>Sclerodermatineae</taxon>
        <taxon>Pisolithaceae</taxon>
        <taxon>Pisolithus</taxon>
    </lineage>
</organism>
<sequence>MSLSLNDGSRHGTEWKDRGLPSGRIPTTEQEFLSIAQLGTTFQFPISNHFPSAASAVPECQIHYGVPTNNCLPPGEDIAEQRETSSDNGPQGDFLLEVRAPSRLPGNTEILTPAARGHISRDIMRKLQIMLVMALFLHMTACPPQSQPQSIIQPLRKYPLMTDGPAAGEEHMETHVTFS</sequence>
<accession>A0A0C9ZDS4</accession>
<feature type="region of interest" description="Disordered" evidence="1">
    <location>
        <begin position="1"/>
        <end position="25"/>
    </location>
</feature>
<reference evidence="2 3" key="1">
    <citation type="submission" date="2014-04" db="EMBL/GenBank/DDBJ databases">
        <authorList>
            <consortium name="DOE Joint Genome Institute"/>
            <person name="Kuo A."/>
            <person name="Kohler A."/>
            <person name="Costa M.D."/>
            <person name="Nagy L.G."/>
            <person name="Floudas D."/>
            <person name="Copeland A."/>
            <person name="Barry K.W."/>
            <person name="Cichocki N."/>
            <person name="Veneault-Fourrey C."/>
            <person name="LaButti K."/>
            <person name="Lindquist E.A."/>
            <person name="Lipzen A."/>
            <person name="Lundell T."/>
            <person name="Morin E."/>
            <person name="Murat C."/>
            <person name="Sun H."/>
            <person name="Tunlid A."/>
            <person name="Henrissat B."/>
            <person name="Grigoriev I.V."/>
            <person name="Hibbett D.S."/>
            <person name="Martin F."/>
            <person name="Nordberg H.P."/>
            <person name="Cantor M.N."/>
            <person name="Hua S.X."/>
        </authorList>
    </citation>
    <scope>NUCLEOTIDE SEQUENCE [LARGE SCALE GENOMIC DNA]</scope>
    <source>
        <strain evidence="2 3">441</strain>
    </source>
</reference>
<evidence type="ECO:0000256" key="1">
    <source>
        <dbReference type="SAM" id="MobiDB-lite"/>
    </source>
</evidence>